<accession>A0ABS5EUK8</accession>
<dbReference type="SUPFAM" id="SSF159594">
    <property type="entry name" value="XCC0632-like"/>
    <property type="match status" value="1"/>
</dbReference>
<proteinExistence type="predicted"/>
<dbReference type="Proteomes" id="UP001196870">
    <property type="component" value="Unassembled WGS sequence"/>
</dbReference>
<name>A0ABS5EUK8_9PROT</name>
<evidence type="ECO:0000313" key="1">
    <source>
        <dbReference type="EMBL" id="MBR0663991.1"/>
    </source>
</evidence>
<gene>
    <name evidence="1" type="ORF">GXW71_06430</name>
</gene>
<reference evidence="2" key="1">
    <citation type="journal article" date="2021" name="Syst. Appl. Microbiol.">
        <title>Roseomonas hellenica sp. nov., isolated from roots of wild-growing Alkanna tinctoria.</title>
        <authorList>
            <person name="Rat A."/>
            <person name="Naranjo H.D."/>
            <person name="Lebbe L."/>
            <person name="Cnockaert M."/>
            <person name="Krigas N."/>
            <person name="Grigoriadou K."/>
            <person name="Maloupa E."/>
            <person name="Willems A."/>
        </authorList>
    </citation>
    <scope>NUCLEOTIDE SEQUENCE [LARGE SCALE GENOMIC DNA]</scope>
    <source>
        <strain evidence="2">LMG 31523</strain>
    </source>
</reference>
<evidence type="ECO:0000313" key="2">
    <source>
        <dbReference type="Proteomes" id="UP001196870"/>
    </source>
</evidence>
<organism evidence="1 2">
    <name type="scientific">Plastoroseomonas hellenica</name>
    <dbReference type="NCBI Taxonomy" id="2687306"/>
    <lineage>
        <taxon>Bacteria</taxon>
        <taxon>Pseudomonadati</taxon>
        <taxon>Pseudomonadota</taxon>
        <taxon>Alphaproteobacteria</taxon>
        <taxon>Acetobacterales</taxon>
        <taxon>Acetobacteraceae</taxon>
        <taxon>Plastoroseomonas</taxon>
    </lineage>
</organism>
<dbReference type="RefSeq" id="WP_211851595.1">
    <property type="nucleotide sequence ID" value="NZ_JAAGBB010000006.1"/>
</dbReference>
<dbReference type="Gene3D" id="3.40.50.10610">
    <property type="entry name" value="ABC-type transport auxiliary lipoprotein component"/>
    <property type="match status" value="1"/>
</dbReference>
<sequence length="207" mass="22013">MAAFPFTTCLRFVALATALFAVTACGFGVMERATMPLAYTPQSAATPGGRAVVGMGEVRVTRDIGSEDAAWIGSIRGSFGQPIKKLYSETPVDQAVGRALSEGLRVRGLLAPEGLPPQRRLVVDVAQLAANQYARSEAMVALRLTLVDGPSGRQVWSDTVQANRIEGSTMGGFANFHRLEDLHSLLVRVLGEAVDQALDNPGFRAAL</sequence>
<comment type="caution">
    <text evidence="1">The sequence shown here is derived from an EMBL/GenBank/DDBJ whole genome shotgun (WGS) entry which is preliminary data.</text>
</comment>
<dbReference type="EMBL" id="JAAGBB010000006">
    <property type="protein sequence ID" value="MBR0663991.1"/>
    <property type="molecule type" value="Genomic_DNA"/>
</dbReference>
<protein>
    <submittedName>
        <fullName evidence="1">SHOCT domain-containing protein</fullName>
    </submittedName>
</protein>
<keyword evidence="2" id="KW-1185">Reference proteome</keyword>